<evidence type="ECO:0000313" key="1">
    <source>
        <dbReference type="EMBL" id="CAA9570023.1"/>
    </source>
</evidence>
<organism evidence="1">
    <name type="scientific">uncultured Thermomicrobiales bacterium</name>
    <dbReference type="NCBI Taxonomy" id="1645740"/>
    <lineage>
        <taxon>Bacteria</taxon>
        <taxon>Pseudomonadati</taxon>
        <taxon>Thermomicrobiota</taxon>
        <taxon>Thermomicrobia</taxon>
        <taxon>Thermomicrobiales</taxon>
        <taxon>environmental samples</taxon>
    </lineage>
</organism>
<gene>
    <name evidence="1" type="ORF">AVDCRST_MAG49-3502</name>
</gene>
<accession>A0A6J4V701</accession>
<name>A0A6J4V701_9BACT</name>
<reference evidence="1" key="1">
    <citation type="submission" date="2020-02" db="EMBL/GenBank/DDBJ databases">
        <authorList>
            <person name="Meier V. D."/>
        </authorList>
    </citation>
    <scope>NUCLEOTIDE SEQUENCE</scope>
    <source>
        <strain evidence="1">AVDCRST_MAG49</strain>
    </source>
</reference>
<dbReference type="AlphaFoldDB" id="A0A6J4V701"/>
<protein>
    <submittedName>
        <fullName evidence="1">Uncharacterized protein</fullName>
    </submittedName>
</protein>
<sequence length="77" mass="8701">MIDRRLDWARHADAVRCDHRGDGWVALVADGGDRTGVVRGPLVFRTRPDGLVEWVFVPDRTPEEVYADLVAEMDARP</sequence>
<dbReference type="EMBL" id="CADCWG010000242">
    <property type="protein sequence ID" value="CAA9570023.1"/>
    <property type="molecule type" value="Genomic_DNA"/>
</dbReference>
<proteinExistence type="predicted"/>